<organism evidence="1">
    <name type="scientific">Tobacco curly top virus [India:Kalyani-B.C.K.V.:Tomato:2013]</name>
    <dbReference type="NCBI Taxonomy" id="1297898"/>
    <lineage>
        <taxon>Viruses</taxon>
        <taxon>Monodnaviria</taxon>
        <taxon>Shotokuvirae</taxon>
        <taxon>Cressdnaviricota</taxon>
        <taxon>Repensiviricetes</taxon>
        <taxon>Geplafuvirales</taxon>
        <taxon>Geminiviridae</taxon>
        <taxon>Begomovirus</taxon>
        <taxon>Tobacco curly top virus</taxon>
    </lineage>
</organism>
<name>M1ZJQ9_9GEMI</name>
<proteinExistence type="predicted"/>
<reference evidence="1" key="1">
    <citation type="submission" date="2013-02" db="EMBL/GenBank/DDBJ databases">
        <title>Tobacco Curly Shoot Virus [ India:Kalyani- B.C.K.V.:Tomato:2013 ] Segment-A, Partial Sequence.</title>
        <authorList>
            <person name="Adhikary N.K."/>
            <person name="Tarafdar J."/>
        </authorList>
    </citation>
    <scope>NUCLEOTIDE SEQUENCE</scope>
    <source>
        <strain evidence="1">TCSV#TLCV 1</strain>
    </source>
</reference>
<feature type="non-terminal residue" evidence="1">
    <location>
        <position position="266"/>
    </location>
</feature>
<feature type="non-terminal residue" evidence="1">
    <location>
        <position position="1"/>
    </location>
</feature>
<gene>
    <name evidence="1" type="primary">AC1</name>
</gene>
<accession>M1ZJQ9</accession>
<evidence type="ECO:0000313" key="1">
    <source>
        <dbReference type="EMBL" id="CCU55301.1"/>
    </source>
</evidence>
<reference evidence="1" key="2">
    <citation type="submission" date="2013-02" db="EMBL/GenBank/DDBJ databases">
        <authorList>
            <person name="Adhikary N."/>
        </authorList>
    </citation>
    <scope>NUCLEOTIDE SEQUENCE</scope>
    <source>
        <strain evidence="1">TCSV#TLCV 1</strain>
    </source>
</reference>
<sequence length="266" mass="30549">AMPRRKGNWGKDGDVLDHGVFQIDGRLEEVANLPTTQCRGNQFRVQSSGPQYIKGESSRFCITVSFKFFRDFYSSDRGIHFSFFIFFFRSSSRRTGMGCRECRQCRCAAIETHEYSNRNRKDHVGTITGTTLPVWSPRSKPSVQSCLVQRHRRSALFKALGIHGRPKRLAKQYKVRKASSNRRNSHYLPLQSRTQLLRILGREKSTNLVFKKCDLRHPRKPTLLRFQSKVKHSPSRGTDVDVLISLVDVHISHPVTIMDSPTRGGE</sequence>
<dbReference type="EMBL" id="HF679120">
    <property type="protein sequence ID" value="CCU55301.1"/>
    <property type="molecule type" value="Genomic_DNA"/>
</dbReference>
<protein>
    <submittedName>
        <fullName evidence="1">Replication initiation protein</fullName>
    </submittedName>
</protein>